<protein>
    <submittedName>
        <fullName evidence="3">Uncharacterized protein</fullName>
    </submittedName>
</protein>
<gene>
    <name evidence="3" type="ORF">SAMN04488001_3275</name>
</gene>
<feature type="region of interest" description="Disordered" evidence="1">
    <location>
        <begin position="166"/>
        <end position="195"/>
    </location>
</feature>
<dbReference type="OrthoDB" id="7847063at2"/>
<name>A0A1H3BU83_9RHOB</name>
<feature type="transmembrane region" description="Helical" evidence="2">
    <location>
        <begin position="7"/>
        <end position="24"/>
    </location>
</feature>
<proteinExistence type="predicted"/>
<keyword evidence="4" id="KW-1185">Reference proteome</keyword>
<dbReference type="RefSeq" id="WP_089947991.1">
    <property type="nucleotide sequence ID" value="NZ_FNOI01000007.1"/>
</dbReference>
<feature type="compositionally biased region" description="Low complexity" evidence="1">
    <location>
        <begin position="181"/>
        <end position="195"/>
    </location>
</feature>
<evidence type="ECO:0000256" key="1">
    <source>
        <dbReference type="SAM" id="MobiDB-lite"/>
    </source>
</evidence>
<organism evidence="3 4">
    <name type="scientific">Litoreibacter albidus</name>
    <dbReference type="NCBI Taxonomy" id="670155"/>
    <lineage>
        <taxon>Bacteria</taxon>
        <taxon>Pseudomonadati</taxon>
        <taxon>Pseudomonadota</taxon>
        <taxon>Alphaproteobacteria</taxon>
        <taxon>Rhodobacterales</taxon>
        <taxon>Roseobacteraceae</taxon>
        <taxon>Litoreibacter</taxon>
    </lineage>
</organism>
<keyword evidence="2" id="KW-1133">Transmembrane helix</keyword>
<dbReference type="AlphaFoldDB" id="A0A1H3BU83"/>
<feature type="compositionally biased region" description="Polar residues" evidence="1">
    <location>
        <begin position="166"/>
        <end position="178"/>
    </location>
</feature>
<dbReference type="STRING" id="670155.SAMN04488001_3275"/>
<sequence>MLQKLKTYGIIAIVGVVGYTVFFGDSGEQTADLGQVLDRTEFVLTKYQGHLGEQGITEVSNKEMGEFTEFYTSVLNSEPRFYDMTLGLQVQQDATFLGFADANANGVQDSSEGKVFTVEIDEENRRLIATDVAGNSSGLRFSGTGFLAGALIGSLIGRQRAAGVTKSSFSNRSVTPRSNYRAPSSSRSGGPRAGK</sequence>
<keyword evidence="2" id="KW-0812">Transmembrane</keyword>
<evidence type="ECO:0000256" key="2">
    <source>
        <dbReference type="SAM" id="Phobius"/>
    </source>
</evidence>
<evidence type="ECO:0000313" key="4">
    <source>
        <dbReference type="Proteomes" id="UP000199441"/>
    </source>
</evidence>
<accession>A0A1H3BU83</accession>
<reference evidence="4" key="1">
    <citation type="submission" date="2016-10" db="EMBL/GenBank/DDBJ databases">
        <authorList>
            <person name="Varghese N."/>
            <person name="Submissions S."/>
        </authorList>
    </citation>
    <scope>NUCLEOTIDE SEQUENCE [LARGE SCALE GENOMIC DNA]</scope>
    <source>
        <strain evidence="4">DSM 26922</strain>
    </source>
</reference>
<dbReference type="Proteomes" id="UP000199441">
    <property type="component" value="Unassembled WGS sequence"/>
</dbReference>
<keyword evidence="2" id="KW-0472">Membrane</keyword>
<evidence type="ECO:0000313" key="3">
    <source>
        <dbReference type="EMBL" id="SDX45386.1"/>
    </source>
</evidence>
<dbReference type="EMBL" id="FNOI01000007">
    <property type="protein sequence ID" value="SDX45386.1"/>
    <property type="molecule type" value="Genomic_DNA"/>
</dbReference>